<accession>A0AAW0UJ47</accession>
<feature type="region of interest" description="Disordered" evidence="1">
    <location>
        <begin position="64"/>
        <end position="86"/>
    </location>
</feature>
<evidence type="ECO:0000256" key="1">
    <source>
        <dbReference type="SAM" id="MobiDB-lite"/>
    </source>
</evidence>
<dbReference type="AlphaFoldDB" id="A0AAW0UJ47"/>
<proteinExistence type="predicted"/>
<protein>
    <submittedName>
        <fullName evidence="2">Uncharacterized protein</fullName>
    </submittedName>
</protein>
<gene>
    <name evidence="2" type="ORF">O3P69_003380</name>
</gene>
<keyword evidence="3" id="KW-1185">Reference proteome</keyword>
<evidence type="ECO:0000313" key="3">
    <source>
        <dbReference type="Proteomes" id="UP001487740"/>
    </source>
</evidence>
<feature type="compositionally biased region" description="Low complexity" evidence="1">
    <location>
        <begin position="64"/>
        <end position="79"/>
    </location>
</feature>
<evidence type="ECO:0000313" key="2">
    <source>
        <dbReference type="EMBL" id="KAK8399213.1"/>
    </source>
</evidence>
<dbReference type="Proteomes" id="UP001487740">
    <property type="component" value="Unassembled WGS sequence"/>
</dbReference>
<reference evidence="2 3" key="1">
    <citation type="submission" date="2023-03" db="EMBL/GenBank/DDBJ databases">
        <title>High-quality genome of Scylla paramamosain provides insights in environmental adaptation.</title>
        <authorList>
            <person name="Zhang L."/>
        </authorList>
    </citation>
    <scope>NUCLEOTIDE SEQUENCE [LARGE SCALE GENOMIC DNA]</scope>
    <source>
        <strain evidence="2">LZ_2023a</strain>
        <tissue evidence="2">Muscle</tissue>
    </source>
</reference>
<comment type="caution">
    <text evidence="2">The sequence shown here is derived from an EMBL/GenBank/DDBJ whole genome shotgun (WGS) entry which is preliminary data.</text>
</comment>
<sequence>MGHNFPGLVCVARRPACLALTETCAASPCNADRQNGWKRAASNVNNNKQSPLQRHVCITTAHNTTTTTTNNNNNNNNNNMDTAGPAPFILRQENLIGL</sequence>
<dbReference type="EMBL" id="JARAKH010000011">
    <property type="protein sequence ID" value="KAK8399213.1"/>
    <property type="molecule type" value="Genomic_DNA"/>
</dbReference>
<name>A0AAW0UJ47_SCYPA</name>
<organism evidence="2 3">
    <name type="scientific">Scylla paramamosain</name>
    <name type="common">Mud crab</name>
    <dbReference type="NCBI Taxonomy" id="85552"/>
    <lineage>
        <taxon>Eukaryota</taxon>
        <taxon>Metazoa</taxon>
        <taxon>Ecdysozoa</taxon>
        <taxon>Arthropoda</taxon>
        <taxon>Crustacea</taxon>
        <taxon>Multicrustacea</taxon>
        <taxon>Malacostraca</taxon>
        <taxon>Eumalacostraca</taxon>
        <taxon>Eucarida</taxon>
        <taxon>Decapoda</taxon>
        <taxon>Pleocyemata</taxon>
        <taxon>Brachyura</taxon>
        <taxon>Eubrachyura</taxon>
        <taxon>Portunoidea</taxon>
        <taxon>Portunidae</taxon>
        <taxon>Portuninae</taxon>
        <taxon>Scylla</taxon>
    </lineage>
</organism>